<organism evidence="1 2">
    <name type="scientific">Hamiltosporidium tvaerminnensis</name>
    <dbReference type="NCBI Taxonomy" id="1176355"/>
    <lineage>
        <taxon>Eukaryota</taxon>
        <taxon>Fungi</taxon>
        <taxon>Fungi incertae sedis</taxon>
        <taxon>Microsporidia</taxon>
        <taxon>Dubosqiidae</taxon>
        <taxon>Hamiltosporidium</taxon>
    </lineage>
</organism>
<protein>
    <submittedName>
        <fullName evidence="1">Uncharacterized protein</fullName>
    </submittedName>
</protein>
<dbReference type="Proteomes" id="UP000292362">
    <property type="component" value="Unassembled WGS sequence"/>
</dbReference>
<sequence length="772" mass="90947">MTLNLVTAYKFAFNSYKNENSEILFFLQRQDNRENSEHNIEKFDLKLYKNNEENQFDRQDLVFTYTKENFIEFYLLNNMLLTNSFENNCQNKIINCNFDLSYYLKLSKDFTEIPDRITICQLKYFLLTLKFLQAVDNKNLAKLLQALIFKVFICSNTDKNNTKHEEIIDSNFMSQFDFYIKRGLLIAFLNILMINYTFYDENLILLEKSKDIYYTSHFNEHIPYKNLLINNYKIFRTLKNTLKGLPNFLCIFQILLDEINIKSLIINNYEELENHIEDVYLFISSLTFFKSIVVLNSKNNSRGFLYDPNSINKKDIEYLSLKNLTIELSNLVFLLEQQKLKGLILNCIDIEGVVDNSVESNMKLNLEYIHLINVKMKVFKWCDFFKSANVHKIILNFSGTKIQESILNELIHDNSCKDVLYLEISFGSTGIWSNLHVLLKNFIYLHTFKLESYVSDENIALSLVKTVDNMKGLENLTINLPQKGMAEYAFIFKMPSIKFLCVSVGRSVYASRGKISININFLGNYKSLNEFVLMNAKIDESEFAEIFKLEALTKLSFFSCDLDYISNYSTRDFFPQNITSLDIVRSNLTFFKNFDILSIFTRLENLNIAKCDLESGFLAKLNPLCNFSLKKLHYLENCLDKNDLDRIQNLKCLEELYLKDSKFYQCSFSELGNDCKFLNSLKVLDIQYVQIYLEDLIYLKRFKILKDLKLTLSTSDFFTTINFLRSLPIYILSLDNFEKGNLDRYRYSYSYECYFYEENIKNSNIVLTYLSG</sequence>
<proteinExistence type="predicted"/>
<comment type="caution">
    <text evidence="1">The sequence shown here is derived from an EMBL/GenBank/DDBJ whole genome shotgun (WGS) entry which is preliminary data.</text>
</comment>
<evidence type="ECO:0000313" key="2">
    <source>
        <dbReference type="Proteomes" id="UP000292362"/>
    </source>
</evidence>
<dbReference type="EMBL" id="PITJ01000524">
    <property type="protein sequence ID" value="TBU02234.1"/>
    <property type="molecule type" value="Genomic_DNA"/>
</dbReference>
<accession>A0A4Q9L447</accession>
<dbReference type="SUPFAM" id="SSF52047">
    <property type="entry name" value="RNI-like"/>
    <property type="match status" value="1"/>
</dbReference>
<dbReference type="AlphaFoldDB" id="A0A4Q9L447"/>
<reference evidence="1 2" key="1">
    <citation type="submission" date="2017-12" db="EMBL/GenBank/DDBJ databases">
        <authorList>
            <person name="Pombert J.-F."/>
            <person name="Haag K.L."/>
            <person name="Ebert D."/>
        </authorList>
    </citation>
    <scope>NUCLEOTIDE SEQUENCE [LARGE SCALE GENOMIC DNA]</scope>
    <source>
        <strain evidence="1">FI-OER-3-3</strain>
    </source>
</reference>
<dbReference type="VEuPathDB" id="MicrosporidiaDB:CWI37_0524p0010"/>
<name>A0A4Q9L447_9MICR</name>
<evidence type="ECO:0000313" key="1">
    <source>
        <dbReference type="EMBL" id="TBU02234.1"/>
    </source>
</evidence>
<dbReference type="Gene3D" id="3.80.10.10">
    <property type="entry name" value="Ribonuclease Inhibitor"/>
    <property type="match status" value="1"/>
</dbReference>
<gene>
    <name evidence="1" type="ORF">CWI37_0524p0010</name>
</gene>
<dbReference type="InterPro" id="IPR032675">
    <property type="entry name" value="LRR_dom_sf"/>
</dbReference>